<dbReference type="EMBL" id="JBBPBN010000120">
    <property type="protein sequence ID" value="KAK8977445.1"/>
    <property type="molecule type" value="Genomic_DNA"/>
</dbReference>
<proteinExistence type="predicted"/>
<comment type="caution">
    <text evidence="1">The sequence shown here is derived from an EMBL/GenBank/DDBJ whole genome shotgun (WGS) entry which is preliminary data.</text>
</comment>
<dbReference type="Pfam" id="PF04398">
    <property type="entry name" value="DUF538"/>
    <property type="match status" value="1"/>
</dbReference>
<organism evidence="1 2">
    <name type="scientific">Hibiscus sabdariffa</name>
    <name type="common">roselle</name>
    <dbReference type="NCBI Taxonomy" id="183260"/>
    <lineage>
        <taxon>Eukaryota</taxon>
        <taxon>Viridiplantae</taxon>
        <taxon>Streptophyta</taxon>
        <taxon>Embryophyta</taxon>
        <taxon>Tracheophyta</taxon>
        <taxon>Spermatophyta</taxon>
        <taxon>Magnoliopsida</taxon>
        <taxon>eudicotyledons</taxon>
        <taxon>Gunneridae</taxon>
        <taxon>Pentapetalae</taxon>
        <taxon>rosids</taxon>
        <taxon>malvids</taxon>
        <taxon>Malvales</taxon>
        <taxon>Malvaceae</taxon>
        <taxon>Malvoideae</taxon>
        <taxon>Hibiscus</taxon>
    </lineage>
</organism>
<dbReference type="InterPro" id="IPR036758">
    <property type="entry name" value="At5g01610-like"/>
</dbReference>
<dbReference type="PANTHER" id="PTHR31676">
    <property type="entry name" value="T31J12.3 PROTEIN-RELATED"/>
    <property type="match status" value="1"/>
</dbReference>
<accession>A0ABR2NN78</accession>
<sequence length="106" mass="11752">MSCVKKEIKAKAETYKNVVTLKTPASSGSDIKRSACKFEDVAVSYDAKVTAYFEPNKIKNLTGVKAKEFIIWITLTNIYVDQSSSVTFKMNLVGLSKSFPVSVFKV</sequence>
<dbReference type="Proteomes" id="UP001396334">
    <property type="component" value="Unassembled WGS sequence"/>
</dbReference>
<gene>
    <name evidence="1" type="ORF">V6N11_049574</name>
</gene>
<protein>
    <submittedName>
        <fullName evidence="1">Uncharacterized protein</fullName>
    </submittedName>
</protein>
<dbReference type="PANTHER" id="PTHR31676:SF73">
    <property type="entry name" value="SIMILARITY TO UNKNOWN PROTEIN"/>
    <property type="match status" value="1"/>
</dbReference>
<keyword evidence="2" id="KW-1185">Reference proteome</keyword>
<evidence type="ECO:0000313" key="1">
    <source>
        <dbReference type="EMBL" id="KAK8977445.1"/>
    </source>
</evidence>
<dbReference type="SUPFAM" id="SSF141562">
    <property type="entry name" value="At5g01610-like"/>
    <property type="match status" value="1"/>
</dbReference>
<dbReference type="Gene3D" id="2.30.240.10">
    <property type="entry name" value="At5g01610-like"/>
    <property type="match status" value="1"/>
</dbReference>
<dbReference type="InterPro" id="IPR007493">
    <property type="entry name" value="DUF538"/>
</dbReference>
<evidence type="ECO:0000313" key="2">
    <source>
        <dbReference type="Proteomes" id="UP001396334"/>
    </source>
</evidence>
<name>A0ABR2NN78_9ROSI</name>
<reference evidence="1 2" key="1">
    <citation type="journal article" date="2024" name="G3 (Bethesda)">
        <title>Genome assembly of Hibiscus sabdariffa L. provides insights into metabolisms of medicinal natural products.</title>
        <authorList>
            <person name="Kim T."/>
        </authorList>
    </citation>
    <scope>NUCLEOTIDE SEQUENCE [LARGE SCALE GENOMIC DNA]</scope>
    <source>
        <strain evidence="1">TK-2024</strain>
        <tissue evidence="1">Old leaves</tissue>
    </source>
</reference>